<dbReference type="EMBL" id="PGGS01000032">
    <property type="protein sequence ID" value="PNH11335.1"/>
    <property type="molecule type" value="Genomic_DNA"/>
</dbReference>
<feature type="region of interest" description="Disordered" evidence="4">
    <location>
        <begin position="190"/>
        <end position="255"/>
    </location>
</feature>
<proteinExistence type="inferred from homology"/>
<evidence type="ECO:0000256" key="2">
    <source>
        <dbReference type="ARBA" id="ARBA00004395"/>
    </source>
</evidence>
<feature type="compositionally biased region" description="Pro residues" evidence="4">
    <location>
        <begin position="282"/>
        <end position="291"/>
    </location>
</feature>
<comment type="caution">
    <text evidence="6">The sequence shown here is derived from an EMBL/GenBank/DDBJ whole genome shotgun (WGS) entry which is preliminary data.</text>
</comment>
<organism evidence="6 7">
    <name type="scientific">Tetrabaena socialis</name>
    <dbReference type="NCBI Taxonomy" id="47790"/>
    <lineage>
        <taxon>Eukaryota</taxon>
        <taxon>Viridiplantae</taxon>
        <taxon>Chlorophyta</taxon>
        <taxon>core chlorophytes</taxon>
        <taxon>Chlorophyceae</taxon>
        <taxon>CS clade</taxon>
        <taxon>Chlamydomonadales</taxon>
        <taxon>Tetrabaenaceae</taxon>
        <taxon>Tetrabaena</taxon>
    </lineage>
</organism>
<feature type="compositionally biased region" description="Polar residues" evidence="4">
    <location>
        <begin position="191"/>
        <end position="201"/>
    </location>
</feature>
<feature type="region of interest" description="Disordered" evidence="4">
    <location>
        <begin position="271"/>
        <end position="293"/>
    </location>
</feature>
<accession>A0A2J8AFN5</accession>
<dbReference type="Pfam" id="PF00650">
    <property type="entry name" value="CRAL_TRIO"/>
    <property type="match status" value="1"/>
</dbReference>
<gene>
    <name evidence="6" type="ORF">TSOC_001837</name>
</gene>
<dbReference type="SUPFAM" id="SSF52087">
    <property type="entry name" value="CRAL/TRIO domain"/>
    <property type="match status" value="1"/>
</dbReference>
<evidence type="ECO:0000256" key="3">
    <source>
        <dbReference type="ARBA" id="ARBA00038020"/>
    </source>
</evidence>
<keyword evidence="7" id="KW-1185">Reference proteome</keyword>
<evidence type="ECO:0000256" key="4">
    <source>
        <dbReference type="SAM" id="MobiDB-lite"/>
    </source>
</evidence>
<feature type="domain" description="CRAL-TRIO" evidence="5">
    <location>
        <begin position="34"/>
        <end position="190"/>
    </location>
</feature>
<name>A0A2J8AFN5_9CHLO</name>
<dbReference type="PANTHER" id="PTHR45657:SF1">
    <property type="entry name" value="CRAL-TRIO DOMAIN-CONTAINING PROTEIN YKL091C-RELATED"/>
    <property type="match status" value="1"/>
</dbReference>
<evidence type="ECO:0000313" key="6">
    <source>
        <dbReference type="EMBL" id="PNH11335.1"/>
    </source>
</evidence>
<dbReference type="Proteomes" id="UP000236333">
    <property type="component" value="Unassembled WGS sequence"/>
</dbReference>
<dbReference type="InterPro" id="IPR036865">
    <property type="entry name" value="CRAL-TRIO_dom_sf"/>
</dbReference>
<dbReference type="CDD" id="cd00170">
    <property type="entry name" value="SEC14"/>
    <property type="match status" value="1"/>
</dbReference>
<sequence>MWEAMQTWRRENRVDTIHEWFHFNERADVDRVFPTGLHMTDKELGRVNIASLYTVSTEERIRLAHIAENERLRRTIFPACSRRMGRHIGQLFTIIDLDGLAFGSMMRVTGLLKMYMAMDTANYPEMLARMAIINAPGWFSTSWSMIKGVLSPDTRSKIEIVGTDYVDTLLRYIPREHLLTQYGGTSRGVLTDNSGPWQQPETPVLEPLGSLLPPPPAPPRLSLAKSMGGDADAAQRNSLGGEKEAAPGSLSGASSDTAQCMAAPLLSNFLASEASSPHHHQQPPPLAPAPPAAARAILLQLPLPSPV</sequence>
<reference evidence="6 7" key="1">
    <citation type="journal article" date="2017" name="Mol. Biol. Evol.">
        <title>The 4-celled Tetrabaena socialis nuclear genome reveals the essential components for genetic control of cell number at the origin of multicellularity in the volvocine lineage.</title>
        <authorList>
            <person name="Featherston J."/>
            <person name="Arakaki Y."/>
            <person name="Hanschen E.R."/>
            <person name="Ferris P.J."/>
            <person name="Michod R.E."/>
            <person name="Olson B.J.S.C."/>
            <person name="Nozaki H."/>
            <person name="Durand P.M."/>
        </authorList>
    </citation>
    <scope>NUCLEOTIDE SEQUENCE [LARGE SCALE GENOMIC DNA]</scope>
    <source>
        <strain evidence="6 7">NIES-571</strain>
    </source>
</reference>
<dbReference type="SMART" id="SM00516">
    <property type="entry name" value="SEC14"/>
    <property type="match status" value="1"/>
</dbReference>
<dbReference type="Gene3D" id="3.40.525.10">
    <property type="entry name" value="CRAL-TRIO lipid binding domain"/>
    <property type="match status" value="1"/>
</dbReference>
<protein>
    <submittedName>
        <fullName evidence="6">SEC14 cytosolic factor</fullName>
    </submittedName>
</protein>
<evidence type="ECO:0000259" key="5">
    <source>
        <dbReference type="PROSITE" id="PS50191"/>
    </source>
</evidence>
<dbReference type="PROSITE" id="PS50191">
    <property type="entry name" value="CRAL_TRIO"/>
    <property type="match status" value="1"/>
</dbReference>
<dbReference type="GO" id="GO:0005886">
    <property type="term" value="C:plasma membrane"/>
    <property type="evidence" value="ECO:0007669"/>
    <property type="project" value="UniProtKB-SubCell"/>
</dbReference>
<comment type="subcellular location">
    <subcellularLocation>
        <location evidence="1">Cell membrane</location>
        <topology evidence="1">Peripheral membrane protein</topology>
    </subcellularLocation>
    <subcellularLocation>
        <location evidence="2">Golgi apparatus membrane</location>
        <topology evidence="2">Peripheral membrane protein</topology>
    </subcellularLocation>
</comment>
<dbReference type="PANTHER" id="PTHR45657">
    <property type="entry name" value="CRAL-TRIO DOMAIN-CONTAINING PROTEIN YKL091C-RELATED"/>
    <property type="match status" value="1"/>
</dbReference>
<comment type="similarity">
    <text evidence="3">Belongs to the SFH family.</text>
</comment>
<dbReference type="GO" id="GO:0000139">
    <property type="term" value="C:Golgi membrane"/>
    <property type="evidence" value="ECO:0007669"/>
    <property type="project" value="UniProtKB-SubCell"/>
</dbReference>
<dbReference type="AlphaFoldDB" id="A0A2J8AFN5"/>
<dbReference type="InterPro" id="IPR001251">
    <property type="entry name" value="CRAL-TRIO_dom"/>
</dbReference>
<dbReference type="OrthoDB" id="1434354at2759"/>
<dbReference type="InterPro" id="IPR051026">
    <property type="entry name" value="PI/PC_transfer"/>
</dbReference>
<evidence type="ECO:0000256" key="1">
    <source>
        <dbReference type="ARBA" id="ARBA00004202"/>
    </source>
</evidence>
<evidence type="ECO:0000313" key="7">
    <source>
        <dbReference type="Proteomes" id="UP000236333"/>
    </source>
</evidence>